<evidence type="ECO:0000313" key="2">
    <source>
        <dbReference type="EMBL" id="VAX43221.1"/>
    </source>
</evidence>
<feature type="chain" id="PRO_5019505311" evidence="1">
    <location>
        <begin position="24"/>
        <end position="178"/>
    </location>
</feature>
<reference evidence="2 3" key="1">
    <citation type="submission" date="2018-08" db="EMBL/GenBank/DDBJ databases">
        <authorList>
            <person name="Gonzaga-Molto A."/>
        </authorList>
    </citation>
    <scope>NUCLEOTIDE SEQUENCE [LARGE SCALE GENOMIC DNA]</scope>
    <source>
        <strain evidence="2">Acinetobacter calcoaceticus str. 2117</strain>
    </source>
</reference>
<protein>
    <submittedName>
        <fullName evidence="2">Uncharacterized protein</fullName>
    </submittedName>
</protein>
<evidence type="ECO:0000256" key="1">
    <source>
        <dbReference type="SAM" id="SignalP"/>
    </source>
</evidence>
<dbReference type="OrthoDB" id="6712579at2"/>
<dbReference type="Proteomes" id="UP000294355">
    <property type="component" value="Chromosome"/>
</dbReference>
<sequence precursor="true">MYFPKIYKFLCATFLLLSSTSYAFEINDLKKIIECQSDQETYTNFASEYDENLSALGFKKVDDPEQPFIYLYKAAQPIQLFGIKTHEIALAGQGIVAVFRNANVNQLSKKFDIPQHPDFKTLPFFRGVRTVKTEPATADSFTVYHNLNLSEMTGKSPMTLLGCTYETDREEMEKMLKE</sequence>
<dbReference type="EMBL" id="LS999521">
    <property type="protein sequence ID" value="VAX43221.1"/>
    <property type="molecule type" value="Genomic_DNA"/>
</dbReference>
<name>A0A446ZFH5_ACICA</name>
<proteinExistence type="predicted"/>
<keyword evidence="1" id="KW-0732">Signal</keyword>
<evidence type="ECO:0000313" key="3">
    <source>
        <dbReference type="Proteomes" id="UP000294355"/>
    </source>
</evidence>
<dbReference type="RefSeq" id="WP_005043988.1">
    <property type="nucleotide sequence ID" value="NZ_BBTM01000005.1"/>
</dbReference>
<dbReference type="GeneID" id="92921441"/>
<feature type="signal peptide" evidence="1">
    <location>
        <begin position="1"/>
        <end position="23"/>
    </location>
</feature>
<gene>
    <name evidence="2" type="ORF">AC2117_00359</name>
</gene>
<dbReference type="AlphaFoldDB" id="A0A446ZFH5"/>
<organism evidence="2 3">
    <name type="scientific">Acinetobacter calcoaceticus</name>
    <dbReference type="NCBI Taxonomy" id="471"/>
    <lineage>
        <taxon>Bacteria</taxon>
        <taxon>Pseudomonadati</taxon>
        <taxon>Pseudomonadota</taxon>
        <taxon>Gammaproteobacteria</taxon>
        <taxon>Moraxellales</taxon>
        <taxon>Moraxellaceae</taxon>
        <taxon>Acinetobacter</taxon>
        <taxon>Acinetobacter calcoaceticus/baumannii complex</taxon>
    </lineage>
</organism>
<accession>A0A446ZFH5</accession>